<dbReference type="Proteomes" id="UP000036367">
    <property type="component" value="Unassembled WGS sequence"/>
</dbReference>
<dbReference type="EMBL" id="LECT01000044">
    <property type="protein sequence ID" value="KLU02612.1"/>
    <property type="molecule type" value="Genomic_DNA"/>
</dbReference>
<evidence type="ECO:0000313" key="3">
    <source>
        <dbReference type="Proteomes" id="UP000036367"/>
    </source>
</evidence>
<proteinExistence type="predicted"/>
<comment type="caution">
    <text evidence="2">The sequence shown here is derived from an EMBL/GenBank/DDBJ whole genome shotgun (WGS) entry which is preliminary data.</text>
</comment>
<sequence>MVHRAKRRSPNEGQHVRRQDNHCCQKSSANDSKEEINS</sequence>
<accession>A0A0J1B7A0</accession>
<evidence type="ECO:0000313" key="2">
    <source>
        <dbReference type="EMBL" id="KLU02612.1"/>
    </source>
</evidence>
<dbReference type="PATRIC" id="fig|595434.4.peg.5391"/>
<gene>
    <name evidence="2" type="ORF">RISK_005678</name>
</gene>
<reference evidence="2" key="1">
    <citation type="submission" date="2015-05" db="EMBL/GenBank/DDBJ databases">
        <title>Permanent draft genome of Rhodopirellula islandicus K833.</title>
        <authorList>
            <person name="Kizina J."/>
            <person name="Richter M."/>
            <person name="Glockner F.O."/>
            <person name="Harder J."/>
        </authorList>
    </citation>
    <scope>NUCLEOTIDE SEQUENCE [LARGE SCALE GENOMIC DNA]</scope>
    <source>
        <strain evidence="2">K833</strain>
    </source>
</reference>
<keyword evidence="3" id="KW-1185">Reference proteome</keyword>
<feature type="region of interest" description="Disordered" evidence="1">
    <location>
        <begin position="1"/>
        <end position="38"/>
    </location>
</feature>
<protein>
    <submittedName>
        <fullName evidence="2">Uncharacterized protein</fullName>
    </submittedName>
</protein>
<dbReference type="AlphaFoldDB" id="A0A0J1B7A0"/>
<name>A0A0J1B7A0_RHOIS</name>
<organism evidence="2 3">
    <name type="scientific">Rhodopirellula islandica</name>
    <dbReference type="NCBI Taxonomy" id="595434"/>
    <lineage>
        <taxon>Bacteria</taxon>
        <taxon>Pseudomonadati</taxon>
        <taxon>Planctomycetota</taxon>
        <taxon>Planctomycetia</taxon>
        <taxon>Pirellulales</taxon>
        <taxon>Pirellulaceae</taxon>
        <taxon>Rhodopirellula</taxon>
    </lineage>
</organism>
<feature type="compositionally biased region" description="Basic and acidic residues" evidence="1">
    <location>
        <begin position="14"/>
        <end position="23"/>
    </location>
</feature>
<evidence type="ECO:0000256" key="1">
    <source>
        <dbReference type="SAM" id="MobiDB-lite"/>
    </source>
</evidence>